<evidence type="ECO:0000313" key="27">
    <source>
        <dbReference type="Proteomes" id="UP001321473"/>
    </source>
</evidence>
<comment type="subunit">
    <text evidence="18">Heterotetramer with CBR4; contains two molecules of HSD17B8 and CBR4.</text>
</comment>
<evidence type="ECO:0000256" key="13">
    <source>
        <dbReference type="ARBA" id="ARBA00037929"/>
    </source>
</evidence>
<comment type="catalytic activity">
    <reaction evidence="17">
        <text>a (3R)-3-hydroxyacyl-CoA + NAD(+) = a 3-oxoacyl-CoA + NADH + H(+)</text>
        <dbReference type="Rhea" id="RHEA:32711"/>
        <dbReference type="ChEBI" id="CHEBI:15378"/>
        <dbReference type="ChEBI" id="CHEBI:57319"/>
        <dbReference type="ChEBI" id="CHEBI:57540"/>
        <dbReference type="ChEBI" id="CHEBI:57945"/>
        <dbReference type="ChEBI" id="CHEBI:90726"/>
        <dbReference type="EC" id="1.1.1.n12"/>
    </reaction>
    <physiologicalReaction direction="left-to-right" evidence="17">
        <dbReference type="Rhea" id="RHEA:32712"/>
    </physiologicalReaction>
</comment>
<evidence type="ECO:0000256" key="20">
    <source>
        <dbReference type="ARBA" id="ARBA00070911"/>
    </source>
</evidence>
<dbReference type="FunFam" id="3.40.50.720:FF:000231">
    <property type="entry name" value="Estradiol 17-beta-dehydrogenase 8"/>
    <property type="match status" value="1"/>
</dbReference>
<dbReference type="Pfam" id="PF13561">
    <property type="entry name" value="adh_short_C2"/>
    <property type="match status" value="1"/>
</dbReference>
<evidence type="ECO:0000256" key="25">
    <source>
        <dbReference type="ARBA" id="ARBA00083258"/>
    </source>
</evidence>
<evidence type="ECO:0000256" key="9">
    <source>
        <dbReference type="ARBA" id="ARBA00023027"/>
    </source>
</evidence>
<dbReference type="GO" id="GO:0006633">
    <property type="term" value="P:fatty acid biosynthetic process"/>
    <property type="evidence" value="ECO:0007669"/>
    <property type="project" value="UniProtKB-KW"/>
</dbReference>
<dbReference type="GO" id="GO:0004303">
    <property type="term" value="F:estradiol 17-beta-dehydrogenase [NAD(P)+] activity"/>
    <property type="evidence" value="ECO:0007669"/>
    <property type="project" value="UniProtKB-EC"/>
</dbReference>
<evidence type="ECO:0000313" key="26">
    <source>
        <dbReference type="EMBL" id="KAK8789247.1"/>
    </source>
</evidence>
<evidence type="ECO:0000256" key="2">
    <source>
        <dbReference type="ARBA" id="ARBA00005189"/>
    </source>
</evidence>
<dbReference type="Gene3D" id="3.40.50.720">
    <property type="entry name" value="NAD(P)-binding Rossmann-like Domain"/>
    <property type="match status" value="1"/>
</dbReference>
<comment type="subcellular location">
    <subcellularLocation>
        <location evidence="1">Mitochondrion matrix</location>
    </subcellularLocation>
</comment>
<dbReference type="EMBL" id="JARKHS020000008">
    <property type="protein sequence ID" value="KAK8789247.1"/>
    <property type="molecule type" value="Genomic_DNA"/>
</dbReference>
<gene>
    <name evidence="26" type="ORF">V5799_020975</name>
</gene>
<evidence type="ECO:0000256" key="12">
    <source>
        <dbReference type="ARBA" id="ARBA00023160"/>
    </source>
</evidence>
<keyword evidence="6" id="KW-0597">Phosphoprotein</keyword>
<evidence type="ECO:0000256" key="10">
    <source>
        <dbReference type="ARBA" id="ARBA00023098"/>
    </source>
</evidence>
<comment type="similarity">
    <text evidence="3">Belongs to the short-chain dehydrogenases/reductases (SDR) family.</text>
</comment>
<evidence type="ECO:0000256" key="23">
    <source>
        <dbReference type="ARBA" id="ARBA00081936"/>
    </source>
</evidence>
<keyword evidence="9" id="KW-0520">NAD</keyword>
<dbReference type="PRINTS" id="PR00081">
    <property type="entry name" value="GDHRDH"/>
</dbReference>
<evidence type="ECO:0000256" key="3">
    <source>
        <dbReference type="ARBA" id="ARBA00006484"/>
    </source>
</evidence>
<proteinExistence type="inferred from homology"/>
<keyword evidence="10" id="KW-0443">Lipid metabolism</keyword>
<dbReference type="GO" id="GO:0047035">
    <property type="term" value="F:testosterone dehydrogenase (NAD+) activity"/>
    <property type="evidence" value="ECO:0007669"/>
    <property type="project" value="UniProtKB-EC"/>
</dbReference>
<name>A0AAQ4FPD8_AMBAM</name>
<evidence type="ECO:0000256" key="14">
    <source>
        <dbReference type="ARBA" id="ARBA00049069"/>
    </source>
</evidence>
<keyword evidence="27" id="KW-1185">Reference proteome</keyword>
<protein>
    <recommendedName>
        <fullName evidence="20">(3R)-3-hydroxyacyl-CoA dehydrogenase</fullName>
        <ecNumber evidence="19">1.1.1.239</ecNumber>
        <ecNumber evidence="4">1.1.1.n12</ecNumber>
    </recommendedName>
    <alternativeName>
        <fullName evidence="22">17-beta-hydroxysteroid dehydrogenase 8</fullName>
    </alternativeName>
    <alternativeName>
        <fullName evidence="21">3-ketoacyl-[acyl-carrier-protein] reductase alpha subunit</fullName>
    </alternativeName>
    <alternativeName>
        <fullName evidence="24">3-oxoacyl-[acyl-carrier-protein] reductase</fullName>
    </alternativeName>
    <alternativeName>
        <fullName evidence="25">Estradiol 17-beta-dehydrogenase 8</fullName>
    </alternativeName>
    <alternativeName>
        <fullName evidence="23">Testosterone 17-beta-dehydrogenase 8</fullName>
    </alternativeName>
</protein>
<evidence type="ECO:0000256" key="5">
    <source>
        <dbReference type="ARBA" id="ARBA00022516"/>
    </source>
</evidence>
<evidence type="ECO:0000256" key="16">
    <source>
        <dbReference type="ARBA" id="ARBA00050435"/>
    </source>
</evidence>
<evidence type="ECO:0000256" key="24">
    <source>
        <dbReference type="ARBA" id="ARBA00083097"/>
    </source>
</evidence>
<evidence type="ECO:0000256" key="7">
    <source>
        <dbReference type="ARBA" id="ARBA00022832"/>
    </source>
</evidence>
<evidence type="ECO:0000256" key="11">
    <source>
        <dbReference type="ARBA" id="ARBA00023128"/>
    </source>
</evidence>
<dbReference type="PANTHER" id="PTHR24321">
    <property type="entry name" value="DEHYDROGENASES, SHORT CHAIN"/>
    <property type="match status" value="1"/>
</dbReference>
<dbReference type="InterPro" id="IPR002347">
    <property type="entry name" value="SDR_fam"/>
</dbReference>
<evidence type="ECO:0000256" key="21">
    <source>
        <dbReference type="ARBA" id="ARBA00077835"/>
    </source>
</evidence>
<comment type="pathway">
    <text evidence="13">Steroid biosynthesis; estrogen biosynthesis.</text>
</comment>
<keyword evidence="8" id="KW-0560">Oxidoreductase</keyword>
<dbReference type="InterPro" id="IPR036291">
    <property type="entry name" value="NAD(P)-bd_dom_sf"/>
</dbReference>
<evidence type="ECO:0000256" key="22">
    <source>
        <dbReference type="ARBA" id="ARBA00081419"/>
    </source>
</evidence>
<evidence type="ECO:0000256" key="18">
    <source>
        <dbReference type="ARBA" id="ARBA00065174"/>
    </source>
</evidence>
<organism evidence="26 27">
    <name type="scientific">Amblyomma americanum</name>
    <name type="common">Lone star tick</name>
    <dbReference type="NCBI Taxonomy" id="6943"/>
    <lineage>
        <taxon>Eukaryota</taxon>
        <taxon>Metazoa</taxon>
        <taxon>Ecdysozoa</taxon>
        <taxon>Arthropoda</taxon>
        <taxon>Chelicerata</taxon>
        <taxon>Arachnida</taxon>
        <taxon>Acari</taxon>
        <taxon>Parasitiformes</taxon>
        <taxon>Ixodida</taxon>
        <taxon>Ixodoidea</taxon>
        <taxon>Ixodidae</taxon>
        <taxon>Amblyomminae</taxon>
        <taxon>Amblyomma</taxon>
    </lineage>
</organism>
<keyword evidence="7" id="KW-0276">Fatty acid metabolism</keyword>
<comment type="pathway">
    <text evidence="2">Lipid metabolism.</text>
</comment>
<dbReference type="PRINTS" id="PR00080">
    <property type="entry name" value="SDRFAMILY"/>
</dbReference>
<accession>A0AAQ4FPD8</accession>
<evidence type="ECO:0000256" key="19">
    <source>
        <dbReference type="ARBA" id="ARBA00066822"/>
    </source>
</evidence>
<evidence type="ECO:0000256" key="17">
    <source>
        <dbReference type="ARBA" id="ARBA00052680"/>
    </source>
</evidence>
<reference evidence="26 27" key="1">
    <citation type="journal article" date="2023" name="Arcadia Sci">
        <title>De novo assembly of a long-read Amblyomma americanum tick genome.</title>
        <authorList>
            <person name="Chou S."/>
            <person name="Poskanzer K.E."/>
            <person name="Rollins M."/>
            <person name="Thuy-Boun P.S."/>
        </authorList>
    </citation>
    <scope>NUCLEOTIDE SEQUENCE [LARGE SCALE GENOMIC DNA]</scope>
    <source>
        <strain evidence="26">F_SG_1</strain>
        <tissue evidence="26">Salivary glands</tissue>
    </source>
</reference>
<keyword evidence="11" id="KW-0496">Mitochondrion</keyword>
<dbReference type="EC" id="1.1.1.239" evidence="19"/>
<keyword evidence="5" id="KW-0444">Lipid biosynthesis</keyword>
<comment type="catalytic activity">
    <reaction evidence="14">
        <text>17beta-estradiol + NAD(+) = estrone + NADH + H(+)</text>
        <dbReference type="Rhea" id="RHEA:24612"/>
        <dbReference type="ChEBI" id="CHEBI:15378"/>
        <dbReference type="ChEBI" id="CHEBI:16469"/>
        <dbReference type="ChEBI" id="CHEBI:17263"/>
        <dbReference type="ChEBI" id="CHEBI:57540"/>
        <dbReference type="ChEBI" id="CHEBI:57945"/>
        <dbReference type="EC" id="1.1.1.62"/>
    </reaction>
    <physiologicalReaction direction="left-to-right" evidence="14">
        <dbReference type="Rhea" id="RHEA:24613"/>
    </physiologicalReaction>
    <physiologicalReaction direction="right-to-left" evidence="14">
        <dbReference type="Rhea" id="RHEA:24614"/>
    </physiologicalReaction>
</comment>
<keyword evidence="12" id="KW-0275">Fatty acid biosynthesis</keyword>
<evidence type="ECO:0000256" key="8">
    <source>
        <dbReference type="ARBA" id="ARBA00023002"/>
    </source>
</evidence>
<dbReference type="Proteomes" id="UP001321473">
    <property type="component" value="Unassembled WGS sequence"/>
</dbReference>
<comment type="catalytic activity">
    <reaction evidence="15">
        <text>testosterone + NAD(+) = androst-4-ene-3,17-dione + NADH + H(+)</text>
        <dbReference type="Rhea" id="RHEA:14929"/>
        <dbReference type="ChEBI" id="CHEBI:15378"/>
        <dbReference type="ChEBI" id="CHEBI:16422"/>
        <dbReference type="ChEBI" id="CHEBI:17347"/>
        <dbReference type="ChEBI" id="CHEBI:57540"/>
        <dbReference type="ChEBI" id="CHEBI:57945"/>
        <dbReference type="EC" id="1.1.1.239"/>
    </reaction>
    <physiologicalReaction direction="left-to-right" evidence="15">
        <dbReference type="Rhea" id="RHEA:14930"/>
    </physiologicalReaction>
</comment>
<dbReference type="GO" id="GO:0008210">
    <property type="term" value="P:estrogen metabolic process"/>
    <property type="evidence" value="ECO:0007669"/>
    <property type="project" value="UniProtKB-ARBA"/>
</dbReference>
<dbReference type="AlphaFoldDB" id="A0AAQ4FPD8"/>
<sequence length="256" mass="25917">MSTEQGRSLSGRLAVVTGGGGGIGGAVCQVLAEKGARVVVADIKLDTAQAVATSLPGEADHRAVQVDVGDSSSVTRLFDAIRGFGGGTAASIIVNCAGIDTPFIPINDASEEDFDRVIKVNLKGTFLMCRAGIREMLAAGVKDGAVVNVSSVTAKTGLSGLSGYTASKCGVIGLTKTVAQEVAPMGIRCNTVLPGYTLTPMSARISDELSAAYLASIPLGRAAQPREMAQVVAFLCGAESSYMVGAMVDVTGGTAL</sequence>
<dbReference type="SUPFAM" id="SSF51735">
    <property type="entry name" value="NAD(P)-binding Rossmann-fold domains"/>
    <property type="match status" value="1"/>
</dbReference>
<dbReference type="PANTHER" id="PTHR24321:SF8">
    <property type="entry name" value="ESTRADIOL 17-BETA-DEHYDROGENASE 8-RELATED"/>
    <property type="match status" value="1"/>
</dbReference>
<evidence type="ECO:0000256" key="15">
    <source>
        <dbReference type="ARBA" id="ARBA00050232"/>
    </source>
</evidence>
<comment type="caution">
    <text evidence="26">The sequence shown here is derived from an EMBL/GenBank/DDBJ whole genome shotgun (WGS) entry which is preliminary data.</text>
</comment>
<evidence type="ECO:0000256" key="6">
    <source>
        <dbReference type="ARBA" id="ARBA00022553"/>
    </source>
</evidence>
<comment type="catalytic activity">
    <reaction evidence="16">
        <text>17beta-hydroxy-5alpha-androstan-3-one + NAD(+) = 5alpha-androstan-3,17-dione + NADH + H(+)</text>
        <dbReference type="Rhea" id="RHEA:41992"/>
        <dbReference type="ChEBI" id="CHEBI:15378"/>
        <dbReference type="ChEBI" id="CHEBI:15994"/>
        <dbReference type="ChEBI" id="CHEBI:16330"/>
        <dbReference type="ChEBI" id="CHEBI:57540"/>
        <dbReference type="ChEBI" id="CHEBI:57945"/>
    </reaction>
    <physiologicalReaction direction="left-to-right" evidence="16">
        <dbReference type="Rhea" id="RHEA:41993"/>
    </physiologicalReaction>
</comment>
<dbReference type="GO" id="GO:0005759">
    <property type="term" value="C:mitochondrial matrix"/>
    <property type="evidence" value="ECO:0007669"/>
    <property type="project" value="UniProtKB-SubCell"/>
</dbReference>
<dbReference type="EC" id="1.1.1.n12" evidence="4"/>
<evidence type="ECO:0000256" key="1">
    <source>
        <dbReference type="ARBA" id="ARBA00004305"/>
    </source>
</evidence>
<evidence type="ECO:0000256" key="4">
    <source>
        <dbReference type="ARBA" id="ARBA00012456"/>
    </source>
</evidence>